<dbReference type="InterPro" id="IPR036250">
    <property type="entry name" value="AcylCo_DH-like_C"/>
</dbReference>
<keyword evidence="9" id="KW-1185">Reference proteome</keyword>
<gene>
    <name evidence="7" type="ORF">A9255_13900</name>
    <name evidence="8" type="ORF">Xhom_00485</name>
</gene>
<dbReference type="Gene3D" id="1.20.140.10">
    <property type="entry name" value="Butyryl-CoA Dehydrogenase, subunit A, domain 3"/>
    <property type="match status" value="1"/>
</dbReference>
<dbReference type="PANTHER" id="PTHR36117">
    <property type="entry name" value="4-HYDROXYPHENYLACETATE 3-MONOOXYGENASE-RELATED"/>
    <property type="match status" value="1"/>
</dbReference>
<evidence type="ECO:0000313" key="10">
    <source>
        <dbReference type="Proteomes" id="UP000225433"/>
    </source>
</evidence>
<dbReference type="GO" id="GO:0016627">
    <property type="term" value="F:oxidoreductase activity, acting on the CH-CH group of donors"/>
    <property type="evidence" value="ECO:0007669"/>
    <property type="project" value="InterPro"/>
</dbReference>
<dbReference type="OrthoDB" id="7233724at2"/>
<dbReference type="PANTHER" id="PTHR36117:SF3">
    <property type="entry name" value="4-HYDROXYPHENYLACETATE 3-MONOOXYGENASE-RELATED"/>
    <property type="match status" value="1"/>
</dbReference>
<dbReference type="RefSeq" id="WP_069317244.1">
    <property type="nucleotide sequence ID" value="NZ_CAWNQJ010000001.1"/>
</dbReference>
<dbReference type="Pfam" id="PF03241">
    <property type="entry name" value="HpaB"/>
    <property type="match status" value="1"/>
</dbReference>
<keyword evidence="1" id="KW-0285">Flavoprotein</keyword>
<dbReference type="Proteomes" id="UP000225433">
    <property type="component" value="Unassembled WGS sequence"/>
</dbReference>
<dbReference type="AlphaFoldDB" id="A0A2G0QE54"/>
<evidence type="ECO:0000313" key="7">
    <source>
        <dbReference type="EMBL" id="AOM41571.1"/>
    </source>
</evidence>
<evidence type="ECO:0000256" key="1">
    <source>
        <dbReference type="ARBA" id="ARBA00022630"/>
    </source>
</evidence>
<evidence type="ECO:0000256" key="3">
    <source>
        <dbReference type="ARBA" id="ARBA00023002"/>
    </source>
</evidence>
<protein>
    <submittedName>
        <fullName evidence="7">4-hydroxyphenylacetate 3-monooxygenase</fullName>
    </submittedName>
    <submittedName>
        <fullName evidence="8">Paerucumarin biosynthesis protein PvcC</fullName>
    </submittedName>
</protein>
<dbReference type="Proteomes" id="UP000094600">
    <property type="component" value="Chromosome"/>
</dbReference>
<dbReference type="InterPro" id="IPR004925">
    <property type="entry name" value="HpaB/PvcC/4-BUDH"/>
</dbReference>
<accession>A0A2G0QE54</accession>
<evidence type="ECO:0000256" key="2">
    <source>
        <dbReference type="ARBA" id="ARBA00022827"/>
    </source>
</evidence>
<dbReference type="InterPro" id="IPR046373">
    <property type="entry name" value="Acyl-CoA_Oxase/DH_mid-dom_sf"/>
</dbReference>
<evidence type="ECO:0000259" key="6">
    <source>
        <dbReference type="Pfam" id="PF11794"/>
    </source>
</evidence>
<organism evidence="8 10">
    <name type="scientific">Xenorhabdus hominickii</name>
    <dbReference type="NCBI Taxonomy" id="351679"/>
    <lineage>
        <taxon>Bacteria</taxon>
        <taxon>Pseudomonadati</taxon>
        <taxon>Pseudomonadota</taxon>
        <taxon>Gammaproteobacteria</taxon>
        <taxon>Enterobacterales</taxon>
        <taxon>Morganellaceae</taxon>
        <taxon>Xenorhabdus</taxon>
    </lineage>
</organism>
<dbReference type="Gene3D" id="2.40.110.10">
    <property type="entry name" value="Butyryl-CoA Dehydrogenase, subunit A, domain 2"/>
    <property type="match status" value="1"/>
</dbReference>
<dbReference type="KEGG" id="xho:A9255_13900"/>
<feature type="binding site" evidence="4">
    <location>
        <position position="188"/>
    </location>
    <ligand>
        <name>FAD</name>
        <dbReference type="ChEBI" id="CHEBI:57692"/>
    </ligand>
</feature>
<dbReference type="STRING" id="351679.A9255_13900"/>
<reference evidence="8 10" key="2">
    <citation type="journal article" date="2017" name="Nat. Microbiol.">
        <title>Natural product diversity associated with the nematode symbionts Photorhabdus and Xenorhabdus.</title>
        <authorList>
            <person name="Tobias N.J."/>
            <person name="Wolff H."/>
            <person name="Djahanschiri B."/>
            <person name="Grundmann F."/>
            <person name="Kronenwerth M."/>
            <person name="Shi Y.M."/>
            <person name="Simonyi S."/>
            <person name="Grun P."/>
            <person name="Shapiro-Ilan D."/>
            <person name="Pidot S.J."/>
            <person name="Stinear T.P."/>
            <person name="Ebersberger I."/>
            <person name="Bode H.B."/>
        </authorList>
    </citation>
    <scope>NUCLEOTIDE SEQUENCE [LARGE SCALE GENOMIC DNA]</scope>
    <source>
        <strain evidence="8 10">DSM 17903</strain>
    </source>
</reference>
<dbReference type="EMBL" id="CP016176">
    <property type="protein sequence ID" value="AOM41571.1"/>
    <property type="molecule type" value="Genomic_DNA"/>
</dbReference>
<sequence length="477" mass="54258">MIRTGEQYIEKLRDGRTIFINGEKITHHVDHPAFKNAIRSIAVLYDYQSTHFDKMTFMTASGNRIGKHWMFPTTSQKLIERGLASYDWARLGAGWLGRSPDHVSSALVGMMTHIEVFEAYSQERADALRNYFHYVSEKDLYLTYALVNPQGDRSKSPSEHTKNRYHTLGVIGKNAQGITVRGAKMLATGAPLADEVLVGVHNPLKPGADERYALSFAMPLSAEGIKIISRRSYAIDVNHKDYPLSCQFDENDAVLYFDDVFVPWERVFLFENIEMCRRQFHSTGAEALMDTQSMARYAVKLHFLAGLAQAMTEANGVDKYPAVRESLAELACYAMNIEGLFRSLIHNPNVHNGFYIPDQTLLYTCQIIAQSIYPKIMDTIRRLAGGGVIMLPSSEEDLLNDEILSVIEKTQYSSVLSPVEKVRLMKLVWDSVGSEFASRHLQYEMFYSGSSIVTLNRFYDRYDWQFSRELVENIKVS</sequence>
<feature type="domain" description="HpaB/PvcC/4-BUDH N-terminal" evidence="6">
    <location>
        <begin position="4"/>
        <end position="269"/>
    </location>
</feature>
<dbReference type="InterPro" id="IPR024674">
    <property type="entry name" value="HpaB/PvcC/4-BUDH_N"/>
</dbReference>
<dbReference type="Pfam" id="PF11794">
    <property type="entry name" value="HpaB_N"/>
    <property type="match status" value="1"/>
</dbReference>
<feature type="binding site" evidence="4">
    <location>
        <begin position="150"/>
        <end position="153"/>
    </location>
    <ligand>
        <name>FAD</name>
        <dbReference type="ChEBI" id="CHEBI:57692"/>
    </ligand>
</feature>
<evidence type="ECO:0000259" key="5">
    <source>
        <dbReference type="Pfam" id="PF03241"/>
    </source>
</evidence>
<dbReference type="EMBL" id="NJAI01000001">
    <property type="protein sequence ID" value="PHM57513.1"/>
    <property type="molecule type" value="Genomic_DNA"/>
</dbReference>
<evidence type="ECO:0000313" key="9">
    <source>
        <dbReference type="Proteomes" id="UP000094600"/>
    </source>
</evidence>
<dbReference type="PIRSF" id="PIRSF000331">
    <property type="entry name" value="HpaA_HpaB"/>
    <property type="match status" value="1"/>
</dbReference>
<name>A0A2G0QE54_XENHO</name>
<proteinExistence type="predicted"/>
<keyword evidence="2 4" id="KW-0274">FAD</keyword>
<evidence type="ECO:0000256" key="4">
    <source>
        <dbReference type="PIRSR" id="PIRSR000331-2"/>
    </source>
</evidence>
<keyword evidence="3" id="KW-0560">Oxidoreductase</keyword>
<dbReference type="InterPro" id="IPR009100">
    <property type="entry name" value="AcylCoA_DH/oxidase_NM_dom_sf"/>
</dbReference>
<dbReference type="InterPro" id="IPR024719">
    <property type="entry name" value="HpaB/PvcC/4-BUDH_C"/>
</dbReference>
<dbReference type="Gene3D" id="1.10.3140.10">
    <property type="entry name" value="4-hydroxybutyryl-coa dehydratase, domain 1"/>
    <property type="match status" value="1"/>
</dbReference>
<dbReference type="SUPFAM" id="SSF56645">
    <property type="entry name" value="Acyl-CoA dehydrogenase NM domain-like"/>
    <property type="match status" value="1"/>
</dbReference>
<reference evidence="7 9" key="1">
    <citation type="submission" date="2016-06" db="EMBL/GenBank/DDBJ databases">
        <title>Bacterial characters and pathogenicity of Xenorhabdus hominickii from an entomopathogenic nematode, Steinernema monticolum.</title>
        <authorList>
            <person name="Park Y."/>
            <person name="Kim Y."/>
        </authorList>
    </citation>
    <scope>NUCLEOTIDE SEQUENCE [LARGE SCALE GENOMIC DNA]</scope>
    <source>
        <strain evidence="7 9">ANU1</strain>
    </source>
</reference>
<feature type="domain" description="HpaB/PvcC/4-BUDH C-terminal" evidence="5">
    <location>
        <begin position="276"/>
        <end position="474"/>
    </location>
</feature>
<dbReference type="SUPFAM" id="SSF47203">
    <property type="entry name" value="Acyl-CoA dehydrogenase C-terminal domain-like"/>
    <property type="match status" value="1"/>
</dbReference>
<evidence type="ECO:0000313" key="8">
    <source>
        <dbReference type="EMBL" id="PHM57513.1"/>
    </source>
</evidence>